<keyword evidence="1" id="KW-0812">Transmembrane</keyword>
<evidence type="ECO:0000313" key="3">
    <source>
        <dbReference type="Proteomes" id="UP000712570"/>
    </source>
</evidence>
<dbReference type="PROSITE" id="PS00409">
    <property type="entry name" value="PROKAR_NTER_METHYL"/>
    <property type="match status" value="1"/>
</dbReference>
<sequence length="210" mass="21496">MSVNQAGCQAKQGGFTLVELAIVLVIIGLILGMAFKGKDLIDGAKVKSAQANINKIQAGMNIYFERYSSYPGDGCPAAATVTTCSAGAHNGLIAGANEIAGFWTVLTSAPPAGTNILPLAERTNPFGSVWAVAVGTAATNTATTSNYLVATALGNAAVDGRYVCAMDQKFDDGVPTTGNIRSNGGTVYTALSDCWAITTGQQSLSVQILP</sequence>
<protein>
    <submittedName>
        <fullName evidence="2">Prepilin-type N-terminal cleavage/methylation domain-containing protein</fullName>
    </submittedName>
</protein>
<accession>A0ABX0KYT6</accession>
<keyword evidence="1" id="KW-1133">Transmembrane helix</keyword>
<organism evidence="2 3">
    <name type="scientific">Iodobacter violaceini</name>
    <dbReference type="NCBI Taxonomy" id="3044271"/>
    <lineage>
        <taxon>Bacteria</taxon>
        <taxon>Pseudomonadati</taxon>
        <taxon>Pseudomonadota</taxon>
        <taxon>Betaproteobacteria</taxon>
        <taxon>Neisseriales</taxon>
        <taxon>Chitinibacteraceae</taxon>
        <taxon>Iodobacter</taxon>
    </lineage>
</organism>
<gene>
    <name evidence="2" type="ORF">HA050_14895</name>
</gene>
<dbReference type="Pfam" id="PF07963">
    <property type="entry name" value="N_methyl"/>
    <property type="match status" value="1"/>
</dbReference>
<keyword evidence="3" id="KW-1185">Reference proteome</keyword>
<dbReference type="RefSeq" id="WP_166827714.1">
    <property type="nucleotide sequence ID" value="NZ_JAAOLX010000007.1"/>
</dbReference>
<comment type="caution">
    <text evidence="2">The sequence shown here is derived from an EMBL/GenBank/DDBJ whole genome shotgun (WGS) entry which is preliminary data.</text>
</comment>
<dbReference type="EMBL" id="JAAOLX010000007">
    <property type="protein sequence ID" value="NHQ87402.1"/>
    <property type="molecule type" value="Genomic_DNA"/>
</dbReference>
<dbReference type="SUPFAM" id="SSF54523">
    <property type="entry name" value="Pili subunits"/>
    <property type="match status" value="1"/>
</dbReference>
<dbReference type="Proteomes" id="UP000712570">
    <property type="component" value="Unassembled WGS sequence"/>
</dbReference>
<dbReference type="NCBIfam" id="TIGR02532">
    <property type="entry name" value="IV_pilin_GFxxxE"/>
    <property type="match status" value="1"/>
</dbReference>
<name>A0ABX0KYT6_9NEIS</name>
<keyword evidence="1" id="KW-0472">Membrane</keyword>
<feature type="transmembrane region" description="Helical" evidence="1">
    <location>
        <begin position="15"/>
        <end position="35"/>
    </location>
</feature>
<dbReference type="InterPro" id="IPR012902">
    <property type="entry name" value="N_methyl_site"/>
</dbReference>
<evidence type="ECO:0000256" key="1">
    <source>
        <dbReference type="SAM" id="Phobius"/>
    </source>
</evidence>
<reference evidence="2 3" key="1">
    <citation type="submission" date="2020-03" db="EMBL/GenBank/DDBJ databases">
        <title>Draft genome sequence of environmentally isolated violet-colored cultures.</title>
        <authorList>
            <person name="Wilson H.S."/>
        </authorList>
    </citation>
    <scope>NUCLEOTIDE SEQUENCE [LARGE SCALE GENOMIC DNA]</scope>
    <source>
        <strain evidence="2 3">HSC-16F04</strain>
    </source>
</reference>
<proteinExistence type="predicted"/>
<dbReference type="InterPro" id="IPR045584">
    <property type="entry name" value="Pilin-like"/>
</dbReference>
<dbReference type="Gene3D" id="3.30.700.10">
    <property type="entry name" value="Glycoprotein, Type 4 Pilin"/>
    <property type="match status" value="1"/>
</dbReference>
<evidence type="ECO:0000313" key="2">
    <source>
        <dbReference type="EMBL" id="NHQ87402.1"/>
    </source>
</evidence>